<evidence type="ECO:0000313" key="3">
    <source>
        <dbReference type="Proteomes" id="UP001358586"/>
    </source>
</evidence>
<protein>
    <submittedName>
        <fullName evidence="2">Uncharacterized protein</fullName>
    </submittedName>
</protein>
<keyword evidence="1" id="KW-0732">Signal</keyword>
<reference evidence="2 3" key="1">
    <citation type="submission" date="2023-03" db="EMBL/GenBank/DDBJ databases">
        <title>WGS of Gossypium arboreum.</title>
        <authorList>
            <person name="Yu D."/>
        </authorList>
    </citation>
    <scope>NUCLEOTIDE SEQUENCE [LARGE SCALE GENOMIC DNA]</scope>
    <source>
        <tissue evidence="2">Leaf</tissue>
    </source>
</reference>
<dbReference type="Proteomes" id="UP001358586">
    <property type="component" value="Chromosome 5"/>
</dbReference>
<keyword evidence="3" id="KW-1185">Reference proteome</keyword>
<evidence type="ECO:0000256" key="1">
    <source>
        <dbReference type="SAM" id="SignalP"/>
    </source>
</evidence>
<dbReference type="PANTHER" id="PTHR47723">
    <property type="entry name" value="OS05G0353850 PROTEIN"/>
    <property type="match status" value="1"/>
</dbReference>
<dbReference type="PANTHER" id="PTHR47723:SF19">
    <property type="entry name" value="POLYNUCLEOTIDYL TRANSFERASE, RIBONUCLEASE H-LIKE SUPERFAMILY PROTEIN"/>
    <property type="match status" value="1"/>
</dbReference>
<organism evidence="2 3">
    <name type="scientific">Gossypium arboreum</name>
    <name type="common">Tree cotton</name>
    <name type="synonym">Gossypium nanking</name>
    <dbReference type="NCBI Taxonomy" id="29729"/>
    <lineage>
        <taxon>Eukaryota</taxon>
        <taxon>Viridiplantae</taxon>
        <taxon>Streptophyta</taxon>
        <taxon>Embryophyta</taxon>
        <taxon>Tracheophyta</taxon>
        <taxon>Spermatophyta</taxon>
        <taxon>Magnoliopsida</taxon>
        <taxon>eudicotyledons</taxon>
        <taxon>Gunneridae</taxon>
        <taxon>Pentapetalae</taxon>
        <taxon>rosids</taxon>
        <taxon>malvids</taxon>
        <taxon>Malvales</taxon>
        <taxon>Malvaceae</taxon>
        <taxon>Malvoideae</taxon>
        <taxon>Gossypium</taxon>
    </lineage>
</organism>
<accession>A0ABR0Q1K9</accession>
<comment type="caution">
    <text evidence="2">The sequence shown here is derived from an EMBL/GenBank/DDBJ whole genome shotgun (WGS) entry which is preliminary data.</text>
</comment>
<gene>
    <name evidence="2" type="ORF">PVK06_016611</name>
</gene>
<feature type="signal peptide" evidence="1">
    <location>
        <begin position="1"/>
        <end position="24"/>
    </location>
</feature>
<dbReference type="InterPro" id="IPR053151">
    <property type="entry name" value="RNase_H-like"/>
</dbReference>
<sequence>MGWVCWAILCTGFRYLGQNTGSLAVFLMTCQGVDVLFYGDPFLSMVAGDGSWKLDLFRPWVLEKIINKIISIPPPHPLSGPNRIIWGATSTGSFSLKSSYEKDLSSFYSGSLLDWMKNNLQSHSSSWVILIGQVSLGLSWTRQYSSISVTSSHKARSRLHNWPLHNDWVSLNTDGSVKFDEGFAADSGCVRDHNGEWIIAFAKYLSNCTILEAEL</sequence>
<dbReference type="EMBL" id="JARKNE010000005">
    <property type="protein sequence ID" value="KAK5832808.1"/>
    <property type="molecule type" value="Genomic_DNA"/>
</dbReference>
<evidence type="ECO:0000313" key="2">
    <source>
        <dbReference type="EMBL" id="KAK5832808.1"/>
    </source>
</evidence>
<feature type="chain" id="PRO_5046065722" evidence="1">
    <location>
        <begin position="25"/>
        <end position="215"/>
    </location>
</feature>
<name>A0ABR0Q1K9_GOSAR</name>
<proteinExistence type="predicted"/>